<protein>
    <submittedName>
        <fullName evidence="5">Carboxypeptidase regulatory-like domain-containing protein</fullName>
    </submittedName>
</protein>
<sequence>MALTTILLIPCRANSQTSSTGALSGLALDPTGALLPDVVIRLANKDTATTRSATSDKEGRFSFLLLPPGEYELQATRPGSVSLLGNATVYINVTETLRLELRLRIATVVNSISVSEESQMVQTDNYSLGRVANETAVIGLPLVTRNFAQIASLSPGVMTGVHNAGELGLGGTALSQIASSNDGLFVHGARSYDNNFLMDGISVSDVQGSAAGSGGIPIPNPDSIQEFKVQTGLYDAGYGRYGGANVSLITKTGGNAFHGALFEFFRNEALDANDYFLNQTGQRRPVLKQNQFGFTLGGPIKRDQFLFFGSYQGTRQVNGVAAGQSRTACSASLSEPPLTDDRTPAKLGRLFGGMSGEEGGTAINPDGSNINPVAIALLNLRLSDGSFLIPTPQTVDPAKPLVRQGFSAFTDPCHFNEDQYLTNVDYLPRQNNRISARFFHANDDETVTFPGNGLNPSGNIRGFPSPSDSGFTDFSLAHTYTFRNSSLNQARIGYVRTRTSTEATAPFKWSDVGVAEGEMSNNNELPSLQILGSVSIASGFPRTITQNSFVADDDLSIVHGPHALQFGGSVTRLQDNINLVGLGSFMRFLSWPDFLLGLSASGNGTDFSNVFASFDDFGLTTREYRVWEGTGFVQDDYRILKSLSLNAGLRYEHLGQFGDELGRNSSFDIRNADPNPPATGSVAGYIVASNFPGTPPPGVQRAHNTFANEAAGQNTIAPRIGFAWQFSPDSNTALRGGYGIYYSRPTGQAFYQNVLGAPFSVFRLNAGEANADATFQVPFAQPFPTPDSFPMFPAYSPTSTTTIYAVAPGFRPAIIQQYSLNVQTELHEGWLSEIGYVGTRGTHLMRQRSLNQALQASAGNPIRGVTTNTIANILLRVPIPGVPPDSLQEMESEGSSWYNGLEASLTRRLNHGLQFLASYTFSKTLDTDGADINSTSSGNALTLGDQNSPQQRWGRASFDRTHRFVFSTTWTLPKPPAHALGSFLRNWSLSAIATIQSGNALTIAETNSSNVFGISEDRAQLSATCSSGNLVRQGPVESKLNNYFNSSCFTSPPAIGSDGIGTAFGNSATGIIGGPAQANLDLAFSKAVIFNWPRENTTLLFRTEFYNALNHPQFSNPDTNFTSATFGVVSSTAVNPRVAQLALKLVF</sequence>
<keyword evidence="5" id="KW-0645">Protease</keyword>
<evidence type="ECO:0000259" key="4">
    <source>
        <dbReference type="Pfam" id="PF25183"/>
    </source>
</evidence>
<dbReference type="AlphaFoldDB" id="A0A7G8BF17"/>
<proteinExistence type="predicted"/>
<keyword evidence="6" id="KW-1185">Reference proteome</keyword>
<dbReference type="InterPro" id="IPR057601">
    <property type="entry name" value="Oar-like_b-barrel"/>
</dbReference>
<accession>A0A7G8BF17</accession>
<dbReference type="Pfam" id="PF25183">
    <property type="entry name" value="OMP_b-brl_4"/>
    <property type="match status" value="1"/>
</dbReference>
<keyword evidence="2" id="KW-0472">Membrane</keyword>
<dbReference type="SUPFAM" id="SSF49464">
    <property type="entry name" value="Carboxypeptidase regulatory domain-like"/>
    <property type="match status" value="1"/>
</dbReference>
<keyword evidence="3" id="KW-0998">Cell outer membrane</keyword>
<name>A0A7G8BF17_9BACT</name>
<dbReference type="RefSeq" id="WP_186741540.1">
    <property type="nucleotide sequence ID" value="NZ_CP060394.1"/>
</dbReference>
<evidence type="ECO:0000313" key="6">
    <source>
        <dbReference type="Proteomes" id="UP000515312"/>
    </source>
</evidence>
<evidence type="ECO:0000256" key="1">
    <source>
        <dbReference type="ARBA" id="ARBA00004442"/>
    </source>
</evidence>
<keyword evidence="5" id="KW-0121">Carboxypeptidase</keyword>
<evidence type="ECO:0000313" key="5">
    <source>
        <dbReference type="EMBL" id="QNI31137.1"/>
    </source>
</evidence>
<dbReference type="InterPro" id="IPR036942">
    <property type="entry name" value="Beta-barrel_TonB_sf"/>
</dbReference>
<dbReference type="Gene3D" id="2.40.170.20">
    <property type="entry name" value="TonB-dependent receptor, beta-barrel domain"/>
    <property type="match status" value="1"/>
</dbReference>
<feature type="domain" description="TonB-dependent transporter Oar-like beta-barrel" evidence="4">
    <location>
        <begin position="249"/>
        <end position="1140"/>
    </location>
</feature>
<dbReference type="KEGG" id="adin:H7849_18820"/>
<dbReference type="Gene3D" id="2.60.40.1120">
    <property type="entry name" value="Carboxypeptidase-like, regulatory domain"/>
    <property type="match status" value="1"/>
</dbReference>
<keyword evidence="5" id="KW-0378">Hydrolase</keyword>
<dbReference type="Pfam" id="PF13620">
    <property type="entry name" value="CarboxypepD_reg"/>
    <property type="match status" value="1"/>
</dbReference>
<reference evidence="5 6" key="1">
    <citation type="submission" date="2020-08" db="EMBL/GenBank/DDBJ databases">
        <title>Edaphobacter telluris sp. nov. and Acidobacterium dinghuensis sp. nov., two acidobacteria isolated from forest soil.</title>
        <authorList>
            <person name="Fu J."/>
            <person name="Qiu L."/>
        </authorList>
    </citation>
    <scope>NUCLEOTIDE SEQUENCE [LARGE SCALE GENOMIC DNA]</scope>
    <source>
        <strain evidence="5">4Y35</strain>
    </source>
</reference>
<organism evidence="5 6">
    <name type="scientific">Alloacidobacterium dinghuense</name>
    <dbReference type="NCBI Taxonomy" id="2763107"/>
    <lineage>
        <taxon>Bacteria</taxon>
        <taxon>Pseudomonadati</taxon>
        <taxon>Acidobacteriota</taxon>
        <taxon>Terriglobia</taxon>
        <taxon>Terriglobales</taxon>
        <taxon>Acidobacteriaceae</taxon>
        <taxon>Alloacidobacterium</taxon>
    </lineage>
</organism>
<comment type="subcellular location">
    <subcellularLocation>
        <location evidence="1">Cell outer membrane</location>
    </subcellularLocation>
</comment>
<dbReference type="GO" id="GO:0004180">
    <property type="term" value="F:carboxypeptidase activity"/>
    <property type="evidence" value="ECO:0007669"/>
    <property type="project" value="UniProtKB-KW"/>
</dbReference>
<dbReference type="SUPFAM" id="SSF56935">
    <property type="entry name" value="Porins"/>
    <property type="match status" value="1"/>
</dbReference>
<dbReference type="EMBL" id="CP060394">
    <property type="protein sequence ID" value="QNI31137.1"/>
    <property type="molecule type" value="Genomic_DNA"/>
</dbReference>
<dbReference type="GO" id="GO:0009279">
    <property type="term" value="C:cell outer membrane"/>
    <property type="evidence" value="ECO:0007669"/>
    <property type="project" value="UniProtKB-SubCell"/>
</dbReference>
<dbReference type="Proteomes" id="UP000515312">
    <property type="component" value="Chromosome"/>
</dbReference>
<evidence type="ECO:0000256" key="2">
    <source>
        <dbReference type="ARBA" id="ARBA00023136"/>
    </source>
</evidence>
<dbReference type="InterPro" id="IPR008969">
    <property type="entry name" value="CarboxyPept-like_regulatory"/>
</dbReference>
<evidence type="ECO:0000256" key="3">
    <source>
        <dbReference type="ARBA" id="ARBA00023237"/>
    </source>
</evidence>
<gene>
    <name evidence="5" type="ORF">H7849_18820</name>
</gene>